<organism evidence="2">
    <name type="scientific">uncultured Cytophagales bacterium</name>
    <dbReference type="NCBI Taxonomy" id="158755"/>
    <lineage>
        <taxon>Bacteria</taxon>
        <taxon>Pseudomonadati</taxon>
        <taxon>Bacteroidota</taxon>
        <taxon>Sphingobacteriia</taxon>
        <taxon>Sphingobacteriales</taxon>
        <taxon>environmental samples</taxon>
    </lineage>
</organism>
<reference evidence="2" key="1">
    <citation type="submission" date="2020-02" db="EMBL/GenBank/DDBJ databases">
        <authorList>
            <person name="Meier V. D."/>
        </authorList>
    </citation>
    <scope>NUCLEOTIDE SEQUENCE</scope>
    <source>
        <strain evidence="2">AVDCRST_MAG56</strain>
    </source>
</reference>
<protein>
    <submittedName>
        <fullName evidence="2">Uncharacterized protein</fullName>
    </submittedName>
</protein>
<proteinExistence type="predicted"/>
<dbReference type="EMBL" id="CADCTQ010000076">
    <property type="protein sequence ID" value="CAA9228812.1"/>
    <property type="molecule type" value="Genomic_DNA"/>
</dbReference>
<name>A0A6J4HMA9_9SPHI</name>
<sequence length="391" mass="44125">MLPDITSFPVNWTDGMKISSRDFIAMENAFADDLRDARAAGLHGYAYGLLPTNQPEVDNYPKLVYDYARELLVLRECRALTPGGHRIEITEANHERRKYPAQLPAVAVAAQEPGRFDIYLRLDPAERVGAGAFAANNPPRHQAVAPRYELSKRRADGTYVEQENFLKISEIEVREGRVEVLSATGRYIPPCLTMHACWPLRRIHEAGEERLKGLVQHHANLVNRLGVDGRSDAAGEAAGLVEKIVMPLVASLNHYRYVLPAQPPVCTAVYCKDYVQTVRFWLDRPFRTDVINRFKPELLEAMALLEKTEPRHGAMRPLFDQVMQVLDGLDQFLAELSRYQYDKREFDTYDYNRLAPAGARAVPAPPPAEPAPPRPVPAPAPPDVKRPERIY</sequence>
<evidence type="ECO:0000313" key="2">
    <source>
        <dbReference type="EMBL" id="CAA9228812.1"/>
    </source>
</evidence>
<gene>
    <name evidence="2" type="ORF">AVDCRST_MAG56-842</name>
</gene>
<evidence type="ECO:0000256" key="1">
    <source>
        <dbReference type="SAM" id="MobiDB-lite"/>
    </source>
</evidence>
<feature type="region of interest" description="Disordered" evidence="1">
    <location>
        <begin position="357"/>
        <end position="391"/>
    </location>
</feature>
<accession>A0A6J4HMA9</accession>
<dbReference type="AlphaFoldDB" id="A0A6J4HMA9"/>
<feature type="compositionally biased region" description="Pro residues" evidence="1">
    <location>
        <begin position="363"/>
        <end position="382"/>
    </location>
</feature>